<gene>
    <name evidence="1" type="ORF">PFX98_04805</name>
</gene>
<dbReference type="PANTHER" id="PTHR42815:SF2">
    <property type="entry name" value="FAD-BINDING, PUTATIVE (AFU_ORTHOLOGUE AFUA_6G07600)-RELATED"/>
    <property type="match status" value="1"/>
</dbReference>
<sequence>MTGVLQDPFHAGEQALQAEAGVRARMAEIGPKLVREHMPEQHRELFGKLPTLLLAALDAEGQPWATMVAGAPGFVSTPHERELAVALGPAPDDPVLALLAPGAPVGVLGLEPHTRRRNRMNGRVLAHAEGRLRIEVLQSFGNCPKYIQARQPLPRPPGPAPASQTLGPGLDATALALIARSDTAFIASASARAHSPGRSEGLDVSHRGGPPGFLRRREQGGQLWLELDDYPGNLFFNTLGNLAVHPQAGLLLVDYRDGGLLHLRVRAQLEGHDLRLAVLGGRWRPAVLPWCWSEAEPAPQFRP</sequence>
<accession>A0AA95NKX8</accession>
<dbReference type="PANTHER" id="PTHR42815">
    <property type="entry name" value="FAD-BINDING, PUTATIVE (AFU_ORTHOLOGUE AFUA_6G07600)-RELATED"/>
    <property type="match status" value="1"/>
</dbReference>
<dbReference type="AlphaFoldDB" id="A0AA95NKX8"/>
<dbReference type="KEGG" id="pais:PFX98_04805"/>
<protein>
    <submittedName>
        <fullName evidence="1">Pyridoxamine 5'-phosphate oxidase family protein</fullName>
    </submittedName>
</protein>
<dbReference type="EMBL" id="CP116346">
    <property type="protein sequence ID" value="WIT12931.1"/>
    <property type="molecule type" value="Genomic_DNA"/>
</dbReference>
<dbReference type="Proteomes" id="UP001177769">
    <property type="component" value="Chromosome"/>
</dbReference>
<name>A0AA95NKX8_9BURK</name>
<evidence type="ECO:0000313" key="2">
    <source>
        <dbReference type="Proteomes" id="UP001177769"/>
    </source>
</evidence>
<keyword evidence="2" id="KW-1185">Reference proteome</keyword>
<organism evidence="1 2">
    <name type="scientific">Paucibacter sediminis</name>
    <dbReference type="NCBI Taxonomy" id="3019553"/>
    <lineage>
        <taxon>Bacteria</taxon>
        <taxon>Pseudomonadati</taxon>
        <taxon>Pseudomonadota</taxon>
        <taxon>Betaproteobacteria</taxon>
        <taxon>Burkholderiales</taxon>
        <taxon>Sphaerotilaceae</taxon>
        <taxon>Roseateles</taxon>
    </lineage>
</organism>
<proteinExistence type="predicted"/>
<evidence type="ECO:0000313" key="1">
    <source>
        <dbReference type="EMBL" id="WIT12931.1"/>
    </source>
</evidence>
<dbReference type="RefSeq" id="WP_285234034.1">
    <property type="nucleotide sequence ID" value="NZ_CP116346.1"/>
</dbReference>
<reference evidence="1" key="1">
    <citation type="submission" date="2023-01" db="EMBL/GenBank/DDBJ databases">
        <title>Whole genome sequence of Paucibacter sp. S2-9 isolated from pond sediment.</title>
        <authorList>
            <person name="Jung J.Y."/>
        </authorList>
    </citation>
    <scope>NUCLEOTIDE SEQUENCE</scope>
    <source>
        <strain evidence="1">S2-9</strain>
    </source>
</reference>